<evidence type="ECO:0000313" key="3">
    <source>
        <dbReference type="Proteomes" id="UP001642409"/>
    </source>
</evidence>
<reference evidence="2 3" key="2">
    <citation type="submission" date="2024-07" db="EMBL/GenBank/DDBJ databases">
        <authorList>
            <person name="Akdeniz Z."/>
        </authorList>
    </citation>
    <scope>NUCLEOTIDE SEQUENCE [LARGE SCALE GENOMIC DNA]</scope>
</reference>
<dbReference type="AlphaFoldDB" id="A0AA86U9B0"/>
<name>A0AA86U9B0_9EUKA</name>
<dbReference type="EMBL" id="CAXDID020000167">
    <property type="protein sequence ID" value="CAL6046323.1"/>
    <property type="molecule type" value="Genomic_DNA"/>
</dbReference>
<protein>
    <submittedName>
        <fullName evidence="2">Hypothetical_protein</fullName>
    </submittedName>
</protein>
<proteinExistence type="predicted"/>
<comment type="caution">
    <text evidence="1">The sequence shown here is derived from an EMBL/GenBank/DDBJ whole genome shotgun (WGS) entry which is preliminary data.</text>
</comment>
<evidence type="ECO:0000313" key="2">
    <source>
        <dbReference type="EMBL" id="CAL6046323.1"/>
    </source>
</evidence>
<gene>
    <name evidence="1" type="ORF">HINF_LOCUS31456</name>
    <name evidence="2" type="ORF">HINF_LOCUS41673</name>
</gene>
<accession>A0AA86U9B0</accession>
<organism evidence="1">
    <name type="scientific">Hexamita inflata</name>
    <dbReference type="NCBI Taxonomy" id="28002"/>
    <lineage>
        <taxon>Eukaryota</taxon>
        <taxon>Metamonada</taxon>
        <taxon>Diplomonadida</taxon>
        <taxon>Hexamitidae</taxon>
        <taxon>Hexamitinae</taxon>
        <taxon>Hexamita</taxon>
    </lineage>
</organism>
<keyword evidence="3" id="KW-1185">Reference proteome</keyword>
<dbReference type="Proteomes" id="UP001642409">
    <property type="component" value="Unassembled WGS sequence"/>
</dbReference>
<sequence length="175" mass="20648">MQSTFTIERLIALLDFRTDCDIFTFKEAVTAVNDLMFINLNAQEIYNYMKDPRNTKQYSATPFTRDQLKDFWLANIKFKGVYDFFERLSSIPASSAAVERVNSMIHRATGHFTRKGLKLFTMECIIMVYTGRILCDRKMAEYEKQQEQWMVSCDEYEDLEDLNLHQEIPDHQPVL</sequence>
<dbReference type="EMBL" id="CATOUU010000718">
    <property type="protein sequence ID" value="CAI9943811.1"/>
    <property type="molecule type" value="Genomic_DNA"/>
</dbReference>
<evidence type="ECO:0000313" key="1">
    <source>
        <dbReference type="EMBL" id="CAI9943811.1"/>
    </source>
</evidence>
<reference evidence="1" key="1">
    <citation type="submission" date="2023-06" db="EMBL/GenBank/DDBJ databases">
        <authorList>
            <person name="Kurt Z."/>
        </authorList>
    </citation>
    <scope>NUCLEOTIDE SEQUENCE</scope>
</reference>